<dbReference type="Proteomes" id="UP001642502">
    <property type="component" value="Unassembled WGS sequence"/>
</dbReference>
<comment type="caution">
    <text evidence="4">The sequence shown here is derived from an EMBL/GenBank/DDBJ whole genome shotgun (WGS) entry which is preliminary data.</text>
</comment>
<dbReference type="SUPFAM" id="SSF54197">
    <property type="entry name" value="HIT-like"/>
    <property type="match status" value="1"/>
</dbReference>
<dbReference type="InterPro" id="IPR019200">
    <property type="entry name" value="ATP_adenylylTrfase_C"/>
</dbReference>
<dbReference type="EMBL" id="CAWUON010000032">
    <property type="protein sequence ID" value="CAK7267961.1"/>
    <property type="molecule type" value="Genomic_DNA"/>
</dbReference>
<dbReference type="PANTHER" id="PTHR38420:SF1">
    <property type="entry name" value="PUTATIVE (AFU_ORTHOLOGUE AFUA_5G14690)-RELATED"/>
    <property type="match status" value="1"/>
</dbReference>
<dbReference type="Pfam" id="PF19327">
    <property type="entry name" value="Ap4A_phos_N"/>
    <property type="match status" value="1"/>
</dbReference>
<organism evidence="4 5">
    <name type="scientific">Sporothrix epigloea</name>
    <dbReference type="NCBI Taxonomy" id="1892477"/>
    <lineage>
        <taxon>Eukaryota</taxon>
        <taxon>Fungi</taxon>
        <taxon>Dikarya</taxon>
        <taxon>Ascomycota</taxon>
        <taxon>Pezizomycotina</taxon>
        <taxon>Sordariomycetes</taxon>
        <taxon>Sordariomycetidae</taxon>
        <taxon>Ophiostomatales</taxon>
        <taxon>Ophiostomataceae</taxon>
        <taxon>Sporothrix</taxon>
    </lineage>
</organism>
<keyword evidence="5" id="KW-1185">Reference proteome</keyword>
<reference evidence="4 5" key="1">
    <citation type="submission" date="2024-01" db="EMBL/GenBank/DDBJ databases">
        <authorList>
            <person name="Allen C."/>
            <person name="Tagirdzhanova G."/>
        </authorList>
    </citation>
    <scope>NUCLEOTIDE SEQUENCE [LARGE SCALE GENOMIC DNA]</scope>
    <source>
        <strain evidence="4 5">CBS 119000</strain>
    </source>
</reference>
<evidence type="ECO:0000259" key="3">
    <source>
        <dbReference type="Pfam" id="PF19327"/>
    </source>
</evidence>
<protein>
    <submittedName>
        <fullName evidence="4">Uncharacterized protein</fullName>
    </submittedName>
</protein>
<feature type="domain" description="ATP adenylyltransferase C-terminal" evidence="2">
    <location>
        <begin position="196"/>
        <end position="345"/>
    </location>
</feature>
<evidence type="ECO:0000259" key="2">
    <source>
        <dbReference type="Pfam" id="PF09830"/>
    </source>
</evidence>
<feature type="domain" description="Ap4A phosphorylase 1/2 N-terminal" evidence="3">
    <location>
        <begin position="16"/>
        <end position="163"/>
    </location>
</feature>
<dbReference type="InterPro" id="IPR036265">
    <property type="entry name" value="HIT-like_sf"/>
</dbReference>
<name>A0ABP0DME4_9PEZI</name>
<gene>
    <name evidence="4" type="ORF">SEPCBS119000_002814</name>
</gene>
<evidence type="ECO:0000313" key="4">
    <source>
        <dbReference type="EMBL" id="CAK7267961.1"/>
    </source>
</evidence>
<evidence type="ECO:0000313" key="5">
    <source>
        <dbReference type="Proteomes" id="UP001642502"/>
    </source>
</evidence>
<dbReference type="Gene3D" id="3.30.428.70">
    <property type="match status" value="1"/>
</dbReference>
<dbReference type="InterPro" id="IPR043171">
    <property type="entry name" value="Ap4A_phos1/2-like"/>
</dbReference>
<feature type="region of interest" description="Disordered" evidence="1">
    <location>
        <begin position="252"/>
        <end position="280"/>
    </location>
</feature>
<sequence>MDIQLPPDFPQSAVDQFDLLREQGLLHYFPTDGEVVTYNDFNFEFKISPSIARKPVLAANAPERRGKGGPFVDPDPAFVVARPGPEHVVELSMHAMLRPHYVLHTRLFAPQTDDLDQGDWAATWAVMLAIRQRAHEPPMMIYNCGYEGGASQGHKHVQVFTEPRPGFALFPAEALALADKAKSATEKTTGGIVQHPNVPFEHFVQRLTEPITPAYLLAVYQRLLDCVRRAHREHVEKKQLDFANGVVSSVANGMAHRPSSNHRKAPSGTDGHYTPADDDMPASTVANNVIMTPDWMCLIPRRRGGKDGTGAGSLGMLGLLWLKNRQERAHWEELGMTKHLVWMGLPRHDQGQGAAAL</sequence>
<dbReference type="InterPro" id="IPR045759">
    <property type="entry name" value="Ap4A_phos1/2_N"/>
</dbReference>
<dbReference type="PANTHER" id="PTHR38420">
    <property type="entry name" value="AP-4-A PHOSPHORYLASE II"/>
    <property type="match status" value="1"/>
</dbReference>
<dbReference type="Pfam" id="PF09830">
    <property type="entry name" value="ATP_transf"/>
    <property type="match status" value="1"/>
</dbReference>
<evidence type="ECO:0000256" key="1">
    <source>
        <dbReference type="SAM" id="MobiDB-lite"/>
    </source>
</evidence>
<accession>A0ABP0DME4</accession>
<dbReference type="InterPro" id="IPR009163">
    <property type="entry name" value="Ap4A_phos1/2"/>
</dbReference>
<proteinExistence type="predicted"/>